<evidence type="ECO:0000256" key="1">
    <source>
        <dbReference type="SAM" id="Phobius"/>
    </source>
</evidence>
<sequence>MITSRYFPKEKLLEFSLVKFLLLAALVLFSSLLLGNLSNCLYSGELHNLIYDPDGSSFKFSSYALLLAM</sequence>
<reference evidence="2" key="1">
    <citation type="submission" date="2019-03" db="EMBL/GenBank/DDBJ databases">
        <title>Largest Complete Mitochondrial Genome of a Gymnosperm, Sitka Spruce (Picea sitchensis), Indicates Complex Physical Structure.</title>
        <authorList>
            <person name="Jackman S.D."/>
            <person name="Coombe L."/>
            <person name="Warren R."/>
            <person name="Kirk H."/>
            <person name="Trinh E."/>
            <person name="McLeod T."/>
            <person name="Pleasance S."/>
            <person name="Pandoh P."/>
            <person name="Zhao Y."/>
            <person name="Coope R."/>
            <person name="Bousquet J."/>
            <person name="Bohlmann J.C."/>
            <person name="Jones S.J.M."/>
            <person name="Birol I."/>
        </authorList>
    </citation>
    <scope>NUCLEOTIDE SEQUENCE</scope>
    <source>
        <strain evidence="2">Q903</strain>
    </source>
</reference>
<evidence type="ECO:0000313" key="2">
    <source>
        <dbReference type="EMBL" id="QHR92591.1"/>
    </source>
</evidence>
<keyword evidence="2" id="KW-0496">Mitochondrion</keyword>
<name>A0A6B9XUM7_PICSI</name>
<geneLocation type="mitochondrion" evidence="2"/>
<keyword evidence="1" id="KW-0812">Transmembrane</keyword>
<gene>
    <name evidence="2" type="primary">orf06693</name>
    <name evidence="2" type="ORF">Q903MT_gene6638</name>
</gene>
<keyword evidence="1" id="KW-0472">Membrane</keyword>
<dbReference type="EMBL" id="MK697705">
    <property type="protein sequence ID" value="QHR92591.1"/>
    <property type="molecule type" value="Genomic_DNA"/>
</dbReference>
<protein>
    <submittedName>
        <fullName evidence="2">Uncharacterized protein</fullName>
    </submittedName>
</protein>
<proteinExistence type="predicted"/>
<accession>A0A6B9XUM7</accession>
<feature type="transmembrane region" description="Helical" evidence="1">
    <location>
        <begin position="12"/>
        <end position="34"/>
    </location>
</feature>
<organism evidence="2">
    <name type="scientific">Picea sitchensis</name>
    <name type="common">Sitka spruce</name>
    <name type="synonym">Pinus sitchensis</name>
    <dbReference type="NCBI Taxonomy" id="3332"/>
    <lineage>
        <taxon>Eukaryota</taxon>
        <taxon>Viridiplantae</taxon>
        <taxon>Streptophyta</taxon>
        <taxon>Embryophyta</taxon>
        <taxon>Tracheophyta</taxon>
        <taxon>Spermatophyta</taxon>
        <taxon>Pinopsida</taxon>
        <taxon>Pinidae</taxon>
        <taxon>Conifers I</taxon>
        <taxon>Pinales</taxon>
        <taxon>Pinaceae</taxon>
        <taxon>Picea</taxon>
    </lineage>
</organism>
<keyword evidence="1" id="KW-1133">Transmembrane helix</keyword>
<dbReference type="AlphaFoldDB" id="A0A6B9XUM7"/>